<feature type="transmembrane region" description="Helical" evidence="1">
    <location>
        <begin position="136"/>
        <end position="155"/>
    </location>
</feature>
<evidence type="ECO:0008006" key="4">
    <source>
        <dbReference type="Google" id="ProtNLM"/>
    </source>
</evidence>
<keyword evidence="1" id="KW-0472">Membrane</keyword>
<dbReference type="KEGG" id="dbc:MFMK1_000423"/>
<evidence type="ECO:0000256" key="1">
    <source>
        <dbReference type="SAM" id="Phobius"/>
    </source>
</evidence>
<gene>
    <name evidence="2" type="ORF">MFMK1_000423</name>
</gene>
<proteinExistence type="predicted"/>
<accession>A0AAU0UKF8</accession>
<organism evidence="2 3">
    <name type="scientific">Metallumcola ferriviriculae</name>
    <dbReference type="NCBI Taxonomy" id="3039180"/>
    <lineage>
        <taxon>Bacteria</taxon>
        <taxon>Bacillati</taxon>
        <taxon>Bacillota</taxon>
        <taxon>Clostridia</taxon>
        <taxon>Neomoorellales</taxon>
        <taxon>Desulfitibacteraceae</taxon>
        <taxon>Metallumcola</taxon>
    </lineage>
</organism>
<dbReference type="AlphaFoldDB" id="A0AAU0UKF8"/>
<evidence type="ECO:0000313" key="2">
    <source>
        <dbReference type="EMBL" id="WRO20639.1"/>
    </source>
</evidence>
<keyword evidence="1" id="KW-1133">Transmembrane helix</keyword>
<feature type="transmembrane region" description="Helical" evidence="1">
    <location>
        <begin position="71"/>
        <end position="88"/>
    </location>
</feature>
<protein>
    <recommendedName>
        <fullName evidence="4">Metal-dependent hydrolase</fullName>
    </recommendedName>
</protein>
<dbReference type="Proteomes" id="UP001329915">
    <property type="component" value="Chromosome"/>
</dbReference>
<feature type="transmembrane region" description="Helical" evidence="1">
    <location>
        <begin position="22"/>
        <end position="45"/>
    </location>
</feature>
<dbReference type="EMBL" id="CP121694">
    <property type="protein sequence ID" value="WRO20639.1"/>
    <property type="molecule type" value="Genomic_DNA"/>
</dbReference>
<evidence type="ECO:0000313" key="3">
    <source>
        <dbReference type="Proteomes" id="UP001329915"/>
    </source>
</evidence>
<name>A0AAU0UKF8_9FIRM</name>
<keyword evidence="3" id="KW-1185">Reference proteome</keyword>
<keyword evidence="1" id="KW-0812">Transmembrane</keyword>
<reference evidence="2 3" key="1">
    <citation type="submission" date="2023-04" db="EMBL/GenBank/DDBJ databases">
        <authorList>
            <person name="Hsu D."/>
        </authorList>
    </citation>
    <scope>NUCLEOTIDE SEQUENCE [LARGE SCALE GENOMIC DNA]</scope>
    <source>
        <strain evidence="2 3">MK1</strain>
    </source>
</reference>
<feature type="transmembrane region" description="Helical" evidence="1">
    <location>
        <begin position="95"/>
        <end position="116"/>
    </location>
</feature>
<sequence>MDTFSHGFWLYLLFNKCLHKDIIPFIFGSVVPDLGLFTAAAYLFLTGKKQPGAGWLEAIYSNPAWRLTDEVMHSLFIWAAILILGIVIKNTALKFFGLAAAIHILIDILTHTKFTLTYLFPLPVHRISGWVNYLDPWFLGVNFSLVSIVILYYLAKHHNNPAS</sequence>
<dbReference type="RefSeq" id="WP_366923526.1">
    <property type="nucleotide sequence ID" value="NZ_CP121694.1"/>
</dbReference>